<name>A0A1M6KJ67_9BACT</name>
<dbReference type="STRING" id="1168035.SAMN05444280_12365"/>
<accession>A0A1M6KJ67</accession>
<dbReference type="PANTHER" id="PTHR33383">
    <property type="entry name" value="MEMBRANE PROTEIN INSERTION EFFICIENCY FACTOR-RELATED"/>
    <property type="match status" value="1"/>
</dbReference>
<gene>
    <name evidence="1" type="ORF">SAMN05444280_12365</name>
</gene>
<organism evidence="1 2">
    <name type="scientific">Tangfeifania diversioriginum</name>
    <dbReference type="NCBI Taxonomy" id="1168035"/>
    <lineage>
        <taxon>Bacteria</taxon>
        <taxon>Pseudomonadati</taxon>
        <taxon>Bacteroidota</taxon>
        <taxon>Bacteroidia</taxon>
        <taxon>Marinilabiliales</taxon>
        <taxon>Prolixibacteraceae</taxon>
        <taxon>Tangfeifania</taxon>
    </lineage>
</organism>
<dbReference type="InterPro" id="IPR002696">
    <property type="entry name" value="Membr_insert_effic_factor_YidD"/>
</dbReference>
<sequence>MISTTKRIITISSTIKLKFLKIAFLLPALLLLTNFSVAQEKSNFEIDELKNLFEHHHHETPRYTQQSPKPKNELEFLMASGFNIYKTFISSQDNPSCVFYPSCSEYTVQSLQQYGLFVGTLMSFDRLSRCHRLVKPDQYYFNPSKQRFYDPVR</sequence>
<evidence type="ECO:0000313" key="1">
    <source>
        <dbReference type="EMBL" id="SHJ58871.1"/>
    </source>
</evidence>
<dbReference type="Proteomes" id="UP000184050">
    <property type="component" value="Unassembled WGS sequence"/>
</dbReference>
<proteinExistence type="predicted"/>
<dbReference type="Pfam" id="PF01809">
    <property type="entry name" value="YidD"/>
    <property type="match status" value="1"/>
</dbReference>
<dbReference type="NCBIfam" id="TIGR00278">
    <property type="entry name" value="membrane protein insertion efficiency factor YidD"/>
    <property type="match status" value="1"/>
</dbReference>
<dbReference type="SMART" id="SM01234">
    <property type="entry name" value="Haemolytic"/>
    <property type="match status" value="1"/>
</dbReference>
<dbReference type="RefSeq" id="WP_217652709.1">
    <property type="nucleotide sequence ID" value="NZ_FQZE01000023.1"/>
</dbReference>
<keyword evidence="2" id="KW-1185">Reference proteome</keyword>
<dbReference type="AlphaFoldDB" id="A0A1M6KJ67"/>
<dbReference type="PANTHER" id="PTHR33383:SF1">
    <property type="entry name" value="MEMBRANE PROTEIN INSERTION EFFICIENCY FACTOR-RELATED"/>
    <property type="match status" value="1"/>
</dbReference>
<protein>
    <submittedName>
        <fullName evidence="1">Membrane-anchored protein YidD, putatitve component of membrane protein insertase Oxa1/YidC/SpoIIIJ</fullName>
    </submittedName>
</protein>
<evidence type="ECO:0000313" key="2">
    <source>
        <dbReference type="Proteomes" id="UP000184050"/>
    </source>
</evidence>
<reference evidence="1 2" key="1">
    <citation type="submission" date="2016-11" db="EMBL/GenBank/DDBJ databases">
        <authorList>
            <person name="Jaros S."/>
            <person name="Januszkiewicz K."/>
            <person name="Wedrychowicz H."/>
        </authorList>
    </citation>
    <scope>NUCLEOTIDE SEQUENCE [LARGE SCALE GENOMIC DNA]</scope>
    <source>
        <strain evidence="1 2">DSM 27063</strain>
    </source>
</reference>
<dbReference type="EMBL" id="FQZE01000023">
    <property type="protein sequence ID" value="SHJ58871.1"/>
    <property type="molecule type" value="Genomic_DNA"/>
</dbReference>